<keyword evidence="1" id="KW-0472">Membrane</keyword>
<organism evidence="2 3">
    <name type="scientific">Achlya hypogyna</name>
    <name type="common">Oomycete</name>
    <name type="synonym">Protoachlya hypogyna</name>
    <dbReference type="NCBI Taxonomy" id="1202772"/>
    <lineage>
        <taxon>Eukaryota</taxon>
        <taxon>Sar</taxon>
        <taxon>Stramenopiles</taxon>
        <taxon>Oomycota</taxon>
        <taxon>Saprolegniomycetes</taxon>
        <taxon>Saprolegniales</taxon>
        <taxon>Achlyaceae</taxon>
        <taxon>Achlya</taxon>
    </lineage>
</organism>
<sequence>MPTVAPISGPQLPPPVTVVWNTPSVVVSAAMALYTILTPLYAYIFEHWPWTVGPSPVARTTWAAEKPAWLAFNRDRYSPAYFAGASMARDASSNTDVYRRTFNLTRPITGCRDNFFYQLDNGATLGAELQAIVCDVVTNTSAPAIMGGCQQGLLFALRASVQCLWFAPAPDGGLDYFHSYHQAPAPQYLYGMLVYRLALALYLGWRVRRRYLQPVRALHRHCEQLSAAKCEVVLGDPTGLVLLDTLVPAAMVLDLWLSVPVIGAAALAASQVRAFGQCLRGITYLSRTVWFAYGSLALLSTALKKWHAEARFKPADATVLAALATVVAGPMTYLQARSSLLVQLYEQVFSAADADAIQVFRGVLLFHVFIAALPAVYYVRPATAQVSPTAVLAKAVTTRYTTVGATDWKQRLLLPLFLRHVLREPGVKHHGCSIYNFFYVNAAFRACPTLSQRGSDCYLVLFDASGKPTEVSRLALCSRVDLAPAGVPVTTERRDDVFGSLSIIINKGATGPTFVVIVPTQARCNWLE</sequence>
<keyword evidence="3" id="KW-1185">Reference proteome</keyword>
<evidence type="ECO:0008006" key="4">
    <source>
        <dbReference type="Google" id="ProtNLM"/>
    </source>
</evidence>
<dbReference type="AlphaFoldDB" id="A0A1V9Y9S2"/>
<keyword evidence="1" id="KW-1133">Transmembrane helix</keyword>
<gene>
    <name evidence="2" type="ORF">ACHHYP_16062</name>
</gene>
<feature type="transmembrane region" description="Helical" evidence="1">
    <location>
        <begin position="356"/>
        <end position="379"/>
    </location>
</feature>
<protein>
    <recommendedName>
        <fullName evidence="4">Transmembrane protein</fullName>
    </recommendedName>
</protein>
<dbReference type="OrthoDB" id="10426644at2759"/>
<proteinExistence type="predicted"/>
<keyword evidence="1" id="KW-0812">Transmembrane</keyword>
<feature type="transmembrane region" description="Helical" evidence="1">
    <location>
        <begin position="188"/>
        <end position="205"/>
    </location>
</feature>
<evidence type="ECO:0000256" key="1">
    <source>
        <dbReference type="SAM" id="Phobius"/>
    </source>
</evidence>
<evidence type="ECO:0000313" key="2">
    <source>
        <dbReference type="EMBL" id="OQR82429.1"/>
    </source>
</evidence>
<feature type="transmembrane region" description="Helical" evidence="1">
    <location>
        <begin position="252"/>
        <end position="272"/>
    </location>
</feature>
<comment type="caution">
    <text evidence="2">The sequence shown here is derived from an EMBL/GenBank/DDBJ whole genome shotgun (WGS) entry which is preliminary data.</text>
</comment>
<feature type="transmembrane region" description="Helical" evidence="1">
    <location>
        <begin position="284"/>
        <end position="303"/>
    </location>
</feature>
<accession>A0A1V9Y9S2</accession>
<dbReference type="Proteomes" id="UP000243579">
    <property type="component" value="Unassembled WGS sequence"/>
</dbReference>
<reference evidence="2 3" key="1">
    <citation type="journal article" date="2014" name="Genome Biol. Evol.">
        <title>The secreted proteins of Achlya hypogyna and Thraustotheca clavata identify the ancestral oomycete secretome and reveal gene acquisitions by horizontal gene transfer.</title>
        <authorList>
            <person name="Misner I."/>
            <person name="Blouin N."/>
            <person name="Leonard G."/>
            <person name="Richards T.A."/>
            <person name="Lane C.E."/>
        </authorList>
    </citation>
    <scope>NUCLEOTIDE SEQUENCE [LARGE SCALE GENOMIC DNA]</scope>
    <source>
        <strain evidence="2 3">ATCC 48635</strain>
    </source>
</reference>
<dbReference type="EMBL" id="JNBR01002455">
    <property type="protein sequence ID" value="OQR82429.1"/>
    <property type="molecule type" value="Genomic_DNA"/>
</dbReference>
<evidence type="ECO:0000313" key="3">
    <source>
        <dbReference type="Proteomes" id="UP000243579"/>
    </source>
</evidence>
<name>A0A1V9Y9S2_ACHHY</name>